<evidence type="ECO:0000256" key="4">
    <source>
        <dbReference type="ARBA" id="ARBA00022525"/>
    </source>
</evidence>
<dbReference type="Gene3D" id="1.20.90.10">
    <property type="entry name" value="Phospholipase A2 domain"/>
    <property type="match status" value="1"/>
</dbReference>
<dbReference type="PANTHER" id="PTHR12253">
    <property type="entry name" value="RH14732P"/>
    <property type="match status" value="1"/>
</dbReference>
<evidence type="ECO:0000256" key="2">
    <source>
        <dbReference type="ARBA" id="ARBA00004613"/>
    </source>
</evidence>
<dbReference type="CDD" id="cd04704">
    <property type="entry name" value="PLA2_bee_venom_like"/>
    <property type="match status" value="1"/>
</dbReference>
<dbReference type="PROSITE" id="PS00118">
    <property type="entry name" value="PA2_HIS"/>
    <property type="match status" value="1"/>
</dbReference>
<sequence length="196" mass="22439">MESLNSILFVYVVLSIFVSCCRGWVFTDIDYDDVLRSMALDYDENDLENAVDDMMNAKFSLIYPGTKWCGPGNVADDFNDLGSSAEADMCCRAHDHCPDVILAGETKHNLTNTAFYSRISCDCDEKFRRCLRKANNSDSARIGNIYFNALGTKCFRKDYPKRGCKKNGGWLGNKCIKYEYDYNGEKIYQWFDVPNF</sequence>
<evidence type="ECO:0000256" key="7">
    <source>
        <dbReference type="ARBA" id="ARBA00029903"/>
    </source>
</evidence>
<evidence type="ECO:0000256" key="1">
    <source>
        <dbReference type="ARBA" id="ARBA00001913"/>
    </source>
</evidence>
<dbReference type="Pfam" id="PF05826">
    <property type="entry name" value="Phospholip_A2_2"/>
    <property type="match status" value="1"/>
</dbReference>
<keyword evidence="11" id="KW-1185">Reference proteome</keyword>
<feature type="signal peptide" evidence="8">
    <location>
        <begin position="1"/>
        <end position="23"/>
    </location>
</feature>
<proteinExistence type="predicted"/>
<comment type="cofactor">
    <cofactor evidence="1">
        <name>Ca(2+)</name>
        <dbReference type="ChEBI" id="CHEBI:29108"/>
    </cofactor>
</comment>
<dbReference type="InterPro" id="IPR033113">
    <property type="entry name" value="PLA2_histidine"/>
</dbReference>
<feature type="domain" description="Phospholipase A2-like central" evidence="9">
    <location>
        <begin position="43"/>
        <end position="165"/>
    </location>
</feature>
<accession>A0ABN8B193</accession>
<reference evidence="10" key="1">
    <citation type="submission" date="2021-12" db="EMBL/GenBank/DDBJ databases">
        <authorList>
            <person name="King R."/>
        </authorList>
    </citation>
    <scope>NUCLEOTIDE SEQUENCE</scope>
</reference>
<dbReference type="InterPro" id="IPR036444">
    <property type="entry name" value="PLipase_A2_dom_sf"/>
</dbReference>
<evidence type="ECO:0000256" key="3">
    <source>
        <dbReference type="ARBA" id="ARBA00013278"/>
    </source>
</evidence>
<dbReference type="EC" id="3.1.1.4" evidence="3"/>
<feature type="chain" id="PRO_5045354786" description="phospholipase A2" evidence="8">
    <location>
        <begin position="24"/>
        <end position="196"/>
    </location>
</feature>
<keyword evidence="4" id="KW-0964">Secreted</keyword>
<evidence type="ECO:0000256" key="8">
    <source>
        <dbReference type="SAM" id="SignalP"/>
    </source>
</evidence>
<organism evidence="10 11">
    <name type="scientific">Chilo suppressalis</name>
    <name type="common">Asiatic rice borer moth</name>
    <dbReference type="NCBI Taxonomy" id="168631"/>
    <lineage>
        <taxon>Eukaryota</taxon>
        <taxon>Metazoa</taxon>
        <taxon>Ecdysozoa</taxon>
        <taxon>Arthropoda</taxon>
        <taxon>Hexapoda</taxon>
        <taxon>Insecta</taxon>
        <taxon>Pterygota</taxon>
        <taxon>Neoptera</taxon>
        <taxon>Endopterygota</taxon>
        <taxon>Lepidoptera</taxon>
        <taxon>Glossata</taxon>
        <taxon>Ditrysia</taxon>
        <taxon>Pyraloidea</taxon>
        <taxon>Crambidae</taxon>
        <taxon>Crambinae</taxon>
        <taxon>Chilo</taxon>
    </lineage>
</organism>
<dbReference type="InterPro" id="IPR016090">
    <property type="entry name" value="PLA2-like_dom"/>
</dbReference>
<name>A0ABN8B193_CHISP</name>
<evidence type="ECO:0000313" key="11">
    <source>
        <dbReference type="Proteomes" id="UP001153292"/>
    </source>
</evidence>
<protein>
    <recommendedName>
        <fullName evidence="3">phospholipase A2</fullName>
        <ecNumber evidence="3">3.1.1.4</ecNumber>
    </recommendedName>
    <alternativeName>
        <fullName evidence="7">Phosphatidylcholine 2-acylhydrolase</fullName>
    </alternativeName>
</protein>
<evidence type="ECO:0000256" key="6">
    <source>
        <dbReference type="ARBA" id="ARBA00023098"/>
    </source>
</evidence>
<keyword evidence="5" id="KW-0442">Lipid degradation</keyword>
<comment type="subcellular location">
    <subcellularLocation>
        <location evidence="2">Secreted</location>
    </subcellularLocation>
</comment>
<keyword evidence="6" id="KW-0443">Lipid metabolism</keyword>
<evidence type="ECO:0000256" key="5">
    <source>
        <dbReference type="ARBA" id="ARBA00022963"/>
    </source>
</evidence>
<dbReference type="SMART" id="SM00085">
    <property type="entry name" value="PA2c"/>
    <property type="match status" value="1"/>
</dbReference>
<dbReference type="EMBL" id="OU963914">
    <property type="protein sequence ID" value="CAH0402679.1"/>
    <property type="molecule type" value="Genomic_DNA"/>
</dbReference>
<keyword evidence="8" id="KW-0732">Signal</keyword>
<gene>
    <name evidence="10" type="ORF">CHILSU_LOCUS5925</name>
</gene>
<dbReference type="Proteomes" id="UP001153292">
    <property type="component" value="Chromosome 21"/>
</dbReference>
<evidence type="ECO:0000313" key="10">
    <source>
        <dbReference type="EMBL" id="CAH0402679.1"/>
    </source>
</evidence>
<dbReference type="SUPFAM" id="SSF48619">
    <property type="entry name" value="Phospholipase A2, PLA2"/>
    <property type="match status" value="1"/>
</dbReference>
<evidence type="ECO:0000259" key="9">
    <source>
        <dbReference type="SMART" id="SM00085"/>
    </source>
</evidence>